<dbReference type="GO" id="GO:0016020">
    <property type="term" value="C:membrane"/>
    <property type="evidence" value="ECO:0007669"/>
    <property type="project" value="GOC"/>
</dbReference>
<sequence>MNLSEYVLQHEMVIRIEFFFGILLIMALWERLAPRRRADIPKLIRWINNLGVVFLNSFLLRLIFPGAAVGMAVFAGEHGWGLFHYFPVPYGLAVIASVVAMDFVIYLQHVIFHAIPVLWRIHRMHHADLDFDVTTGIRFHPFEIILSMLIKFGAIAVIGVPVFAVVLFEVLLNATSMFNHGNVRIMSRLDRVLRWIVVTPEMHRVHHSSRYDETNSNFGFNLPLWDRFLGTYRDQPRMGHEGMTIGLENFRDTKHCVILTGMLAIPFIGKLSGYTINRRK</sequence>
<feature type="domain" description="Fatty acid hydroxylase" evidence="8">
    <location>
        <begin position="95"/>
        <end position="231"/>
    </location>
</feature>
<keyword evidence="4" id="KW-0560">Oxidoreductase</keyword>
<reference evidence="12" key="4">
    <citation type="submission" date="2017-10" db="EMBL/GenBank/DDBJ databases">
        <authorList>
            <person name="Frank J."/>
        </authorList>
    </citation>
    <scope>NUCLEOTIDE SEQUENCE [LARGE SCALE GENOMIC DNA]</scope>
</reference>
<dbReference type="InterPro" id="IPR006694">
    <property type="entry name" value="Fatty_acid_hydroxylase"/>
</dbReference>
<keyword evidence="3 7" id="KW-1133">Transmembrane helix</keyword>
<dbReference type="AlphaFoldDB" id="Q1PYD8"/>
<evidence type="ECO:0000313" key="11">
    <source>
        <dbReference type="EMBL" id="SOH03717.1"/>
    </source>
</evidence>
<accession>Q1PYD8</accession>
<name>Q1PYD8_KUEST</name>
<dbReference type="Pfam" id="PF04116">
    <property type="entry name" value="FA_hydroxylase"/>
    <property type="match status" value="1"/>
</dbReference>
<evidence type="ECO:0000256" key="6">
    <source>
        <dbReference type="ARBA" id="ARBA00023136"/>
    </source>
</evidence>
<reference evidence="9" key="1">
    <citation type="journal article" date="2006" name="Nature">
        <title>Deciphering the evolution and metabolism of an anammox bacterium from a community genome.</title>
        <authorList>
            <person name="Strous M."/>
            <person name="Pelletier E."/>
            <person name="Mangenot S."/>
            <person name="Rattei T."/>
            <person name="Lehner A."/>
            <person name="Taylor M.W."/>
            <person name="Horn M."/>
            <person name="Daims H."/>
            <person name="Bartol-Mavel D."/>
            <person name="Wincker P."/>
            <person name="Barbe V."/>
            <person name="Fonknechten N."/>
            <person name="Vallenet D."/>
            <person name="Segurens B."/>
            <person name="Schenowitz-Truong C."/>
            <person name="Medigue C."/>
            <person name="Collingro A."/>
            <person name="Snel B."/>
            <person name="Dutilh B.E."/>
            <person name="OpDenCamp H.J.M."/>
            <person name="vanDerDrift C."/>
            <person name="Cirpus I."/>
            <person name="vanDePas-Schoonen K.T."/>
            <person name="Harhangi H.R."/>
            <person name="vanNiftrik L."/>
            <person name="Schmid M."/>
            <person name="Keltjens J."/>
            <person name="vanDeVossenberg J."/>
            <person name="Kartal B."/>
            <person name="Meier H."/>
            <person name="Frishman D."/>
            <person name="Huynen M.A."/>
            <person name="Mewes H."/>
            <person name="Weissenbach J."/>
            <person name="Jetten M.S.M."/>
            <person name="Wagner M."/>
            <person name="LePaslier D."/>
        </authorList>
    </citation>
    <scope>NUCLEOTIDE SEQUENCE</scope>
</reference>
<dbReference type="RefSeq" id="WP_099324496.1">
    <property type="nucleotide sequence ID" value="NZ_CP049055.1"/>
</dbReference>
<keyword evidence="6 7" id="KW-0472">Membrane</keyword>
<protein>
    <submittedName>
        <fullName evidence="10">Putative membrane protein</fullName>
    </submittedName>
</protein>
<reference evidence="10 13" key="5">
    <citation type="submission" date="2020-02" db="EMBL/GenBank/DDBJ databases">
        <title>Newly sequenced genome of strain CSTR1 showed variability in Candidatus Kuenenia stuttgartiensis genomes.</title>
        <authorList>
            <person name="Ding C."/>
            <person name="Adrian L."/>
        </authorList>
    </citation>
    <scope>NUCLEOTIDE SEQUENCE [LARGE SCALE GENOMIC DNA]</scope>
    <source>
        <strain evidence="10 13">CSTR1</strain>
    </source>
</reference>
<keyword evidence="12" id="KW-1185">Reference proteome</keyword>
<feature type="transmembrane region" description="Helical" evidence="7">
    <location>
        <begin position="148"/>
        <end position="168"/>
    </location>
</feature>
<gene>
    <name evidence="10" type="ORF">KsCSTR_11730</name>
    <name evidence="11" type="ORF">KSMBR1_1215</name>
    <name evidence="9" type="ORF">kustd1347</name>
</gene>
<evidence type="ECO:0000256" key="5">
    <source>
        <dbReference type="ARBA" id="ARBA00023098"/>
    </source>
</evidence>
<evidence type="ECO:0000313" key="9">
    <source>
        <dbReference type="EMBL" id="CAJ72092.1"/>
    </source>
</evidence>
<organism evidence="9">
    <name type="scientific">Kuenenia stuttgartiensis</name>
    <dbReference type="NCBI Taxonomy" id="174633"/>
    <lineage>
        <taxon>Bacteria</taxon>
        <taxon>Pseudomonadati</taxon>
        <taxon>Planctomycetota</taxon>
        <taxon>Candidatus Brocadiia</taxon>
        <taxon>Candidatus Brocadiales</taxon>
        <taxon>Candidatus Brocadiaceae</taxon>
        <taxon>Candidatus Kuenenia</taxon>
    </lineage>
</organism>
<dbReference type="GO" id="GO:0006643">
    <property type="term" value="P:membrane lipid metabolic process"/>
    <property type="evidence" value="ECO:0007669"/>
    <property type="project" value="TreeGrafter"/>
</dbReference>
<reference evidence="11" key="3">
    <citation type="submission" date="2017-10" db="EMBL/GenBank/DDBJ databases">
        <authorList>
            <person name="Banno H."/>
            <person name="Chua N.-H."/>
        </authorList>
    </citation>
    <scope>NUCLEOTIDE SEQUENCE [LARGE SCALE GENOMIC DNA]</scope>
    <source>
        <strain evidence="11">Kuenenia_mbr1_ru-nijmegen</strain>
    </source>
</reference>
<dbReference type="Proteomes" id="UP000221734">
    <property type="component" value="Chromosome Kuenenia_stuttgartiensis_MBR1"/>
</dbReference>
<feature type="transmembrane region" description="Helical" evidence="7">
    <location>
        <begin position="12"/>
        <end position="29"/>
    </location>
</feature>
<evidence type="ECO:0000256" key="4">
    <source>
        <dbReference type="ARBA" id="ARBA00023002"/>
    </source>
</evidence>
<dbReference type="EMBL" id="CP049055">
    <property type="protein sequence ID" value="QII10552.1"/>
    <property type="molecule type" value="Genomic_DNA"/>
</dbReference>
<dbReference type="GO" id="GO:0050479">
    <property type="term" value="F:glyceryl-ether monooxygenase activity"/>
    <property type="evidence" value="ECO:0007669"/>
    <property type="project" value="TreeGrafter"/>
</dbReference>
<dbReference type="InterPro" id="IPR051689">
    <property type="entry name" value="Sterol_desaturase/TMEM195"/>
</dbReference>
<dbReference type="OrthoDB" id="9770329at2"/>
<feature type="transmembrane region" description="Helical" evidence="7">
    <location>
        <begin position="257"/>
        <end position="276"/>
    </location>
</feature>
<comment type="subcellular location">
    <subcellularLocation>
        <location evidence="1">Endomembrane system</location>
        <topology evidence="1">Multi-pass membrane protein</topology>
    </subcellularLocation>
</comment>
<dbReference type="GO" id="GO:0012505">
    <property type="term" value="C:endomembrane system"/>
    <property type="evidence" value="ECO:0007669"/>
    <property type="project" value="UniProtKB-SubCell"/>
</dbReference>
<evidence type="ECO:0000256" key="7">
    <source>
        <dbReference type="SAM" id="Phobius"/>
    </source>
</evidence>
<evidence type="ECO:0000313" key="13">
    <source>
        <dbReference type="Proteomes" id="UP000501926"/>
    </source>
</evidence>
<keyword evidence="2 7" id="KW-0812">Transmembrane</keyword>
<reference evidence="9" key="2">
    <citation type="submission" date="2006-01" db="EMBL/GenBank/DDBJ databases">
        <authorList>
            <person name="Genoscope"/>
        </authorList>
    </citation>
    <scope>NUCLEOTIDE SEQUENCE</scope>
</reference>
<proteinExistence type="predicted"/>
<feature type="transmembrane region" description="Helical" evidence="7">
    <location>
        <begin position="50"/>
        <end position="76"/>
    </location>
</feature>
<evidence type="ECO:0000259" key="8">
    <source>
        <dbReference type="Pfam" id="PF04116"/>
    </source>
</evidence>
<dbReference type="KEGG" id="kst:KSMBR1_1215"/>
<dbReference type="GO" id="GO:0005506">
    <property type="term" value="F:iron ion binding"/>
    <property type="evidence" value="ECO:0007669"/>
    <property type="project" value="InterPro"/>
</dbReference>
<evidence type="ECO:0000256" key="2">
    <source>
        <dbReference type="ARBA" id="ARBA00022692"/>
    </source>
</evidence>
<dbReference type="PANTHER" id="PTHR21624:SF1">
    <property type="entry name" value="ALKYLGLYCEROL MONOOXYGENASE"/>
    <property type="match status" value="1"/>
</dbReference>
<dbReference type="PANTHER" id="PTHR21624">
    <property type="entry name" value="STEROL DESATURASE-RELATED PROTEIN"/>
    <property type="match status" value="1"/>
</dbReference>
<dbReference type="Proteomes" id="UP000501926">
    <property type="component" value="Chromosome"/>
</dbReference>
<evidence type="ECO:0000313" key="12">
    <source>
        <dbReference type="Proteomes" id="UP000221734"/>
    </source>
</evidence>
<keyword evidence="5" id="KW-0443">Lipid metabolism</keyword>
<evidence type="ECO:0000313" key="10">
    <source>
        <dbReference type="EMBL" id="QII10552.1"/>
    </source>
</evidence>
<dbReference type="GO" id="GO:0008610">
    <property type="term" value="P:lipid biosynthetic process"/>
    <property type="evidence" value="ECO:0007669"/>
    <property type="project" value="InterPro"/>
</dbReference>
<evidence type="ECO:0000256" key="3">
    <source>
        <dbReference type="ARBA" id="ARBA00022989"/>
    </source>
</evidence>
<dbReference type="EMBL" id="LT934425">
    <property type="protein sequence ID" value="SOH03717.1"/>
    <property type="molecule type" value="Genomic_DNA"/>
</dbReference>
<evidence type="ECO:0000256" key="1">
    <source>
        <dbReference type="ARBA" id="ARBA00004127"/>
    </source>
</evidence>
<dbReference type="EMBL" id="CT573072">
    <property type="protein sequence ID" value="CAJ72092.1"/>
    <property type="molecule type" value="Genomic_DNA"/>
</dbReference>
<feature type="transmembrane region" description="Helical" evidence="7">
    <location>
        <begin position="88"/>
        <end position="115"/>
    </location>
</feature>